<dbReference type="InterPro" id="IPR001611">
    <property type="entry name" value="Leu-rich_rpt"/>
</dbReference>
<dbReference type="GO" id="GO:0002758">
    <property type="term" value="P:innate immune response-activating signaling pathway"/>
    <property type="evidence" value="ECO:0007669"/>
    <property type="project" value="UniProtKB-ARBA"/>
</dbReference>
<dbReference type="GO" id="GO:0043531">
    <property type="term" value="F:ADP binding"/>
    <property type="evidence" value="ECO:0007669"/>
    <property type="project" value="InterPro"/>
</dbReference>
<dbReference type="Pfam" id="PF23559">
    <property type="entry name" value="WHD_DRP"/>
    <property type="match status" value="1"/>
</dbReference>
<evidence type="ECO:0000256" key="5">
    <source>
        <dbReference type="ARBA" id="ARBA00022821"/>
    </source>
</evidence>
<evidence type="ECO:0000259" key="10">
    <source>
        <dbReference type="Pfam" id="PF25019"/>
    </source>
</evidence>
<dbReference type="SUPFAM" id="SSF52058">
    <property type="entry name" value="L domain-like"/>
    <property type="match status" value="2"/>
</dbReference>
<dbReference type="AlphaFoldDB" id="A0AAD6EZH3"/>
<reference evidence="11 12" key="1">
    <citation type="journal article" date="2022" name="Cell">
        <title>Repeat-based holocentromeres influence genome architecture and karyotype evolution.</title>
        <authorList>
            <person name="Hofstatter P.G."/>
            <person name="Thangavel G."/>
            <person name="Lux T."/>
            <person name="Neumann P."/>
            <person name="Vondrak T."/>
            <person name="Novak P."/>
            <person name="Zhang M."/>
            <person name="Costa L."/>
            <person name="Castellani M."/>
            <person name="Scott A."/>
            <person name="Toegelov H."/>
            <person name="Fuchs J."/>
            <person name="Mata-Sucre Y."/>
            <person name="Dias Y."/>
            <person name="Vanzela A.L.L."/>
            <person name="Huettel B."/>
            <person name="Almeida C.C.S."/>
            <person name="Simkova H."/>
            <person name="Souza G."/>
            <person name="Pedrosa-Harand A."/>
            <person name="Macas J."/>
            <person name="Mayer K.F.X."/>
            <person name="Houben A."/>
            <person name="Marques A."/>
        </authorList>
    </citation>
    <scope>NUCLEOTIDE SEQUENCE [LARGE SCALE GENOMIC DNA]</scope>
    <source>
        <strain evidence="11">RhyTen1mFocal</strain>
    </source>
</reference>
<dbReference type="InterPro" id="IPR002182">
    <property type="entry name" value="NB-ARC"/>
</dbReference>
<feature type="domain" description="R13L1/DRL21-like LRR repeat region" evidence="10">
    <location>
        <begin position="699"/>
        <end position="825"/>
    </location>
</feature>
<feature type="domain" description="Disease resistance protein winged helix" evidence="9">
    <location>
        <begin position="451"/>
        <end position="515"/>
    </location>
</feature>
<evidence type="ECO:0000259" key="7">
    <source>
        <dbReference type="Pfam" id="PF00931"/>
    </source>
</evidence>
<dbReference type="InterPro" id="IPR032675">
    <property type="entry name" value="LRR_dom_sf"/>
</dbReference>
<evidence type="ECO:0000256" key="2">
    <source>
        <dbReference type="ARBA" id="ARBA00022614"/>
    </source>
</evidence>
<feature type="domain" description="NB-ARC" evidence="7">
    <location>
        <begin position="186"/>
        <end position="367"/>
    </location>
</feature>
<dbReference type="Gene3D" id="3.80.10.10">
    <property type="entry name" value="Ribonuclease Inhibitor"/>
    <property type="match status" value="5"/>
</dbReference>
<dbReference type="Gene3D" id="1.10.8.430">
    <property type="entry name" value="Helical domain of apoptotic protease-activating factors"/>
    <property type="match status" value="1"/>
</dbReference>
<keyword evidence="3" id="KW-0677">Repeat</keyword>
<protein>
    <submittedName>
        <fullName evidence="11">Uncharacterized protein</fullName>
    </submittedName>
</protein>
<dbReference type="Pfam" id="PF18052">
    <property type="entry name" value="Rx_N"/>
    <property type="match status" value="1"/>
</dbReference>
<dbReference type="InterPro" id="IPR038005">
    <property type="entry name" value="RX-like_CC"/>
</dbReference>
<dbReference type="InterPro" id="IPR003591">
    <property type="entry name" value="Leu-rich_rpt_typical-subtyp"/>
</dbReference>
<evidence type="ECO:0000256" key="6">
    <source>
        <dbReference type="ARBA" id="ARBA00022840"/>
    </source>
</evidence>
<organism evidence="11 12">
    <name type="scientific">Rhynchospora tenuis</name>
    <dbReference type="NCBI Taxonomy" id="198213"/>
    <lineage>
        <taxon>Eukaryota</taxon>
        <taxon>Viridiplantae</taxon>
        <taxon>Streptophyta</taxon>
        <taxon>Embryophyta</taxon>
        <taxon>Tracheophyta</taxon>
        <taxon>Spermatophyta</taxon>
        <taxon>Magnoliopsida</taxon>
        <taxon>Liliopsida</taxon>
        <taxon>Poales</taxon>
        <taxon>Cyperaceae</taxon>
        <taxon>Cyperoideae</taxon>
        <taxon>Rhynchosporeae</taxon>
        <taxon>Rhynchospora</taxon>
    </lineage>
</organism>
<evidence type="ECO:0000259" key="9">
    <source>
        <dbReference type="Pfam" id="PF23559"/>
    </source>
</evidence>
<dbReference type="Proteomes" id="UP001210211">
    <property type="component" value="Unassembled WGS sequence"/>
</dbReference>
<dbReference type="GO" id="GO:0005524">
    <property type="term" value="F:ATP binding"/>
    <property type="evidence" value="ECO:0007669"/>
    <property type="project" value="UniProtKB-KW"/>
</dbReference>
<dbReference type="InterPro" id="IPR056789">
    <property type="entry name" value="LRR_R13L1-DRL21"/>
</dbReference>
<dbReference type="Gene3D" id="3.40.50.300">
    <property type="entry name" value="P-loop containing nucleotide triphosphate hydrolases"/>
    <property type="match status" value="1"/>
</dbReference>
<dbReference type="GO" id="GO:0042742">
    <property type="term" value="P:defense response to bacterium"/>
    <property type="evidence" value="ECO:0007669"/>
    <property type="project" value="UniProtKB-ARBA"/>
</dbReference>
<comment type="similarity">
    <text evidence="1">Belongs to the disease resistance NB-LRR family.</text>
</comment>
<dbReference type="EMBL" id="JAMRDG010000001">
    <property type="protein sequence ID" value="KAJ3706854.1"/>
    <property type="molecule type" value="Genomic_DNA"/>
</dbReference>
<dbReference type="Gene3D" id="1.20.5.4130">
    <property type="match status" value="1"/>
</dbReference>
<name>A0AAD6EZH3_9POAL</name>
<evidence type="ECO:0000256" key="3">
    <source>
        <dbReference type="ARBA" id="ARBA00022737"/>
    </source>
</evidence>
<proteinExistence type="inferred from homology"/>
<dbReference type="FunFam" id="1.10.10.10:FF:000322">
    <property type="entry name" value="Probable disease resistance protein At1g63360"/>
    <property type="match status" value="1"/>
</dbReference>
<evidence type="ECO:0000259" key="8">
    <source>
        <dbReference type="Pfam" id="PF18052"/>
    </source>
</evidence>
<accession>A0AAD6EZH3</accession>
<dbReference type="SMART" id="SM00369">
    <property type="entry name" value="LRR_TYP"/>
    <property type="match status" value="2"/>
</dbReference>
<evidence type="ECO:0000313" key="12">
    <source>
        <dbReference type="Proteomes" id="UP001210211"/>
    </source>
</evidence>
<dbReference type="PROSITE" id="PS51450">
    <property type="entry name" value="LRR"/>
    <property type="match status" value="1"/>
</dbReference>
<dbReference type="PANTHER" id="PTHR36766">
    <property type="entry name" value="PLANT BROAD-SPECTRUM MILDEW RESISTANCE PROTEIN RPW8"/>
    <property type="match status" value="1"/>
</dbReference>
<dbReference type="CDD" id="cd14798">
    <property type="entry name" value="RX-CC_like"/>
    <property type="match status" value="1"/>
</dbReference>
<keyword evidence="5" id="KW-0611">Plant defense</keyword>
<feature type="domain" description="Disease resistance N-terminal" evidence="8">
    <location>
        <begin position="25"/>
        <end position="110"/>
    </location>
</feature>
<gene>
    <name evidence="11" type="ORF">LUZ61_010559</name>
</gene>
<keyword evidence="2" id="KW-0433">Leucine-rich repeat</keyword>
<keyword evidence="4" id="KW-0547">Nucleotide-binding</keyword>
<dbReference type="InterPro" id="IPR036388">
    <property type="entry name" value="WH-like_DNA-bd_sf"/>
</dbReference>
<keyword evidence="12" id="KW-1185">Reference proteome</keyword>
<dbReference type="PRINTS" id="PR00364">
    <property type="entry name" value="DISEASERSIST"/>
</dbReference>
<dbReference type="FunFam" id="3.40.50.300:FF:001091">
    <property type="entry name" value="Probable disease resistance protein At1g61300"/>
    <property type="match status" value="1"/>
</dbReference>
<sequence length="1223" mass="138177">MATRATLSSSIETAIVSATVATTFSFILNVLFPLLREEYGLLSGFKDELEKLESIFTRIESVLCDAMTRQLKDRALQDWLVKLTDVACHAEDVLDKFNFEVTRRNTASSQRCLREVRDFFSGNNQLKFRCLMAHKIKELRGKMDSFSEEVSKFNLGQGGSERLIRDQNERETHSYVHMSDVVGRDDEKKKVVAMLLNNGTNSTNISVIAIVGVGGIGKTTLVQLAYNDRGSLGQLAYNDRGSVHAYFDLKIWVCVSDDFDLSRILKSLIKSAKKKKCEVDNLDQLQNDTRKVLHGKRFLLVLDDVWNEEPQKWEKLENLLRSGARGSKVVVTTRSLKVSLIVNSSQNLLLSPLPDNLCWELFQRRAGTITSESFVEIGKEIIKKCGGNPLAAKALGSLLHFEHELSSWKSVLDSEMWQLFDSQSGEIMPVLRLSYDHLSLQGKQCFLYCCLFPKDYELEKTTLIQQWMSNGYVLNERVGHRVFNDLWWRSFFLEVKKNEDGLVVECKLHDLMHDMGRLVAGKQFCMITKDIKGDAIYKRTYHLLIDQWSSHLTMLEETKKAKYLRTLLISRCYPIEKNFLGRIFLKLRCLRVLDFRSSGIKVVPDSIGFLIHLRYLNLSGNPIESLPESIGYLLNLQVLELSMTKLMKLPKLLGKLQSLRHLYIRRCQLLNMPIGLGKLTHLQTLTDFVVSKKETSCGLEELKELNLSGELFIWHLENLKLEATEIEQLILSSQENLVSLRLTWDHHNIATSNNDNERALEMLRPHLNLKRLHLHNYNGLEFPHWLSNSLLTNLVEIKLACCTNCKHLPSFGNIASLKDLQIIGMHEVTQINGAFYGTGPTKGFPALEKLAFFDMPKLEEWLVEELSFPQLIMLTIGMCRALRSIPWVESIQKLDLSDCSSSLVASLPNRPNLPVLSSLVINKIQGLTSLPDGSLYGLNSLKKLLVSNCMQLKSLPLQDMEQLVALQSLEIAGCPKLNSLAFNATQLTCLQNLNIRNCASLNSLPENWASVTSVRSMTVVDCRNVTSWTEVTELQIKGLSSLSDFSIEICNDKVNLSSCLQHLTNLQTLIVHGGEDKLHPQPSKWIMGNYLTICCCSDLGSLLGGLSNVTSLKDLQLKNISCASLPDSIGEIQSLQYLSIHDCADLTSLPNSLRGLSRLEGLWIHGCPVLEERCQRNTGQDWSIISHIRTIGIGVGNLTQDGPERRESRFSDLICSCCPFKTQ</sequence>
<dbReference type="PANTHER" id="PTHR36766:SF70">
    <property type="entry name" value="DISEASE RESISTANCE PROTEIN RGA4"/>
    <property type="match status" value="1"/>
</dbReference>
<evidence type="ECO:0000313" key="11">
    <source>
        <dbReference type="EMBL" id="KAJ3706854.1"/>
    </source>
</evidence>
<dbReference type="InterPro" id="IPR058922">
    <property type="entry name" value="WHD_DRP"/>
</dbReference>
<evidence type="ECO:0000256" key="4">
    <source>
        <dbReference type="ARBA" id="ARBA00022741"/>
    </source>
</evidence>
<dbReference type="GO" id="GO:0009626">
    <property type="term" value="P:plant-type hypersensitive response"/>
    <property type="evidence" value="ECO:0007669"/>
    <property type="project" value="UniProtKB-ARBA"/>
</dbReference>
<dbReference type="InterPro" id="IPR027417">
    <property type="entry name" value="P-loop_NTPase"/>
</dbReference>
<dbReference type="InterPro" id="IPR041118">
    <property type="entry name" value="Rx_N"/>
</dbReference>
<dbReference type="Pfam" id="PF25019">
    <property type="entry name" value="LRR_R13L1-DRL21"/>
    <property type="match status" value="1"/>
</dbReference>
<dbReference type="Pfam" id="PF00931">
    <property type="entry name" value="NB-ARC"/>
    <property type="match status" value="1"/>
</dbReference>
<dbReference type="InterPro" id="IPR042197">
    <property type="entry name" value="Apaf_helical"/>
</dbReference>
<dbReference type="SUPFAM" id="SSF52540">
    <property type="entry name" value="P-loop containing nucleoside triphosphate hydrolases"/>
    <property type="match status" value="1"/>
</dbReference>
<dbReference type="Gene3D" id="1.10.10.10">
    <property type="entry name" value="Winged helix-like DNA-binding domain superfamily/Winged helix DNA-binding domain"/>
    <property type="match status" value="1"/>
</dbReference>
<evidence type="ECO:0000256" key="1">
    <source>
        <dbReference type="ARBA" id="ARBA00008894"/>
    </source>
</evidence>
<keyword evidence="6" id="KW-0067">ATP-binding</keyword>
<comment type="caution">
    <text evidence="11">The sequence shown here is derived from an EMBL/GenBank/DDBJ whole genome shotgun (WGS) entry which is preliminary data.</text>
</comment>